<keyword evidence="2" id="KW-0472">Membrane</keyword>
<name>A0AAD5VEZ5_9AGAR</name>
<comment type="caution">
    <text evidence="3">The sequence shown here is derived from an EMBL/GenBank/DDBJ whole genome shotgun (WGS) entry which is preliminary data.</text>
</comment>
<evidence type="ECO:0000256" key="2">
    <source>
        <dbReference type="SAM" id="Phobius"/>
    </source>
</evidence>
<dbReference type="Proteomes" id="UP001213000">
    <property type="component" value="Unassembled WGS sequence"/>
</dbReference>
<feature type="region of interest" description="Disordered" evidence="1">
    <location>
        <begin position="137"/>
        <end position="175"/>
    </location>
</feature>
<gene>
    <name evidence="3" type="ORF">NP233_g12263</name>
</gene>
<keyword evidence="4" id="KW-1185">Reference proteome</keyword>
<feature type="compositionally biased region" description="Low complexity" evidence="1">
    <location>
        <begin position="164"/>
        <end position="175"/>
    </location>
</feature>
<feature type="transmembrane region" description="Helical" evidence="2">
    <location>
        <begin position="12"/>
        <end position="32"/>
    </location>
</feature>
<evidence type="ECO:0000256" key="1">
    <source>
        <dbReference type="SAM" id="MobiDB-lite"/>
    </source>
</evidence>
<reference evidence="3" key="1">
    <citation type="submission" date="2022-07" db="EMBL/GenBank/DDBJ databases">
        <title>Genome Sequence of Leucocoprinus birnbaumii.</title>
        <authorList>
            <person name="Buettner E."/>
        </authorList>
    </citation>
    <scope>NUCLEOTIDE SEQUENCE</scope>
    <source>
        <strain evidence="3">VT141</strain>
    </source>
</reference>
<proteinExistence type="predicted"/>
<evidence type="ECO:0000313" key="3">
    <source>
        <dbReference type="EMBL" id="KAJ3555195.1"/>
    </source>
</evidence>
<keyword evidence="2" id="KW-1133">Transmembrane helix</keyword>
<organism evidence="3 4">
    <name type="scientific">Leucocoprinus birnbaumii</name>
    <dbReference type="NCBI Taxonomy" id="56174"/>
    <lineage>
        <taxon>Eukaryota</taxon>
        <taxon>Fungi</taxon>
        <taxon>Dikarya</taxon>
        <taxon>Basidiomycota</taxon>
        <taxon>Agaricomycotina</taxon>
        <taxon>Agaricomycetes</taxon>
        <taxon>Agaricomycetidae</taxon>
        <taxon>Agaricales</taxon>
        <taxon>Agaricineae</taxon>
        <taxon>Agaricaceae</taxon>
        <taxon>Leucocoprinus</taxon>
    </lineage>
</organism>
<dbReference type="AlphaFoldDB" id="A0AAD5VEZ5"/>
<sequence length="197" mass="20765">MDHVRCLKETHLASAYAVVLTFSIYLLLSIIAMDLYQREAVRGPCVAVSGPTSSSISAATAASSHSQPRAGGIRAPQAGVQVVSSLGQVLHPPPPLSTPFMTGQPLANPMNAYAHTALPVSSASATVNEQRNASIQRMNATQNTSRMSRSQASRATPAPEVSLSPSSPATTASTSTTQAKLRIVLWVFKHLDFLPTD</sequence>
<evidence type="ECO:0000313" key="4">
    <source>
        <dbReference type="Proteomes" id="UP001213000"/>
    </source>
</evidence>
<protein>
    <submittedName>
        <fullName evidence="3">Uncharacterized protein</fullName>
    </submittedName>
</protein>
<feature type="compositionally biased region" description="Polar residues" evidence="1">
    <location>
        <begin position="137"/>
        <end position="154"/>
    </location>
</feature>
<keyword evidence="2" id="KW-0812">Transmembrane</keyword>
<dbReference type="EMBL" id="JANIEX010001709">
    <property type="protein sequence ID" value="KAJ3555195.1"/>
    <property type="molecule type" value="Genomic_DNA"/>
</dbReference>
<accession>A0AAD5VEZ5</accession>